<dbReference type="eggNOG" id="COG1061">
    <property type="taxonomic scope" value="Bacteria"/>
</dbReference>
<organism evidence="2 3">
    <name type="scientific">Candidatus Jettenia caeni</name>
    <dbReference type="NCBI Taxonomy" id="247490"/>
    <lineage>
        <taxon>Bacteria</taxon>
        <taxon>Pseudomonadati</taxon>
        <taxon>Planctomycetota</taxon>
        <taxon>Candidatus Brocadiia</taxon>
        <taxon>Candidatus Brocadiales</taxon>
        <taxon>Candidatus Brocadiaceae</taxon>
        <taxon>Candidatus Jettenia</taxon>
    </lineage>
</organism>
<dbReference type="GO" id="GO:0005829">
    <property type="term" value="C:cytosol"/>
    <property type="evidence" value="ECO:0007669"/>
    <property type="project" value="TreeGrafter"/>
</dbReference>
<dbReference type="Pfam" id="PF00271">
    <property type="entry name" value="Helicase_C"/>
    <property type="match status" value="1"/>
</dbReference>
<evidence type="ECO:0000313" key="2">
    <source>
        <dbReference type="EMBL" id="GAB61976.1"/>
    </source>
</evidence>
<dbReference type="InterPro" id="IPR001650">
    <property type="entry name" value="Helicase_C-like"/>
</dbReference>
<dbReference type="AlphaFoldDB" id="I3IJT1"/>
<dbReference type="EMBL" id="BAFH01000003">
    <property type="protein sequence ID" value="GAB61976.1"/>
    <property type="molecule type" value="Genomic_DNA"/>
</dbReference>
<evidence type="ECO:0000313" key="3">
    <source>
        <dbReference type="Proteomes" id="UP000002985"/>
    </source>
</evidence>
<dbReference type="GO" id="GO:0016787">
    <property type="term" value="F:hydrolase activity"/>
    <property type="evidence" value="ECO:0007669"/>
    <property type="project" value="InterPro"/>
</dbReference>
<dbReference type="Pfam" id="PF04851">
    <property type="entry name" value="ResIII"/>
    <property type="match status" value="1"/>
</dbReference>
<sequence length="893" mass="103030">MNRIAMSIKNRLSLRLPQADSLNILAELMDKLTLQKNGDLSTALEIVRSAYPTCTDFERNFPSICFSLATGVGKTRLMGAFVVYLYLSKGMRNFFVLAPNITIYNKLIEDFSNPTSPKYVFQGIGEFVHKQPRIITGDNYNTLPQTSFLESDVHINVFNVSKINAETKGGKLPRIKRLSEYLGVSYFNYLSNLDDLVLLMDESHHYRADRGMQVINELNPVLGLEVTATPQIERSGGAIKFKNVVYEYSLAKAIQDGFVKEPAVATRKDFNPAQYSNEELDRIKLEDGIRIHEDTKVALDIYTRNNKEKRVKPFVLVVAQHTEHASDLKKLITSNSFFHGDYADKVMEIHSNQSGEEKDENIEKLISLENPENKIEIVIHVNMLKEGWDVTNLYTIIPLRTATSLTLREQTIGRGLRLPYRKKTGNDKVDKLTIVAHDKFQEIIDEANKPDSIIKRQNIIVIDAQELNEQKEVITSVSSIEQKFEEEQKRIYNLTEPESKQKALINLELQKTILSTLPEMNNAVKNVHELTKPEIKQIALEKIKQKMYSSPQKNLFALEMIKEVEAAYETVVHEFVRNIIEIPRITIQQSNETKSGFRDFDLDTKSLNYQPVSEEILIRKLREQENSIDILNGIDKGRIIIDKPENLIVNELMNYPEIDYDTQADLLFTLAQQAVGKFKTYLDNDMCTNVVQYHKKEIGKYIHSQLMQHFYYEAPGYEKPVVKPFTRIEEHNFSKYTKDSIHHFTETITPTSAILNKIFSGFRKACHNLYKFDSKSEKDLAAILEQDKSVLKWMRPAPDQFMIYWKHNSKQYIPDFVVETVDTICIVETKKEDDIELTDSKEKAQAAFQYCKYATEYTTKHEGKPWKYILIPHNAVIMNMGFGTLVMKYEYQS</sequence>
<dbReference type="Proteomes" id="UP000002985">
    <property type="component" value="Unassembled WGS sequence"/>
</dbReference>
<dbReference type="Gene3D" id="3.40.50.300">
    <property type="entry name" value="P-loop containing nucleotide triphosphate hydrolases"/>
    <property type="match status" value="2"/>
</dbReference>
<proteinExistence type="predicted"/>
<dbReference type="PANTHER" id="PTHR47396">
    <property type="entry name" value="TYPE I RESTRICTION ENZYME ECOKI R PROTEIN"/>
    <property type="match status" value="1"/>
</dbReference>
<evidence type="ECO:0000259" key="1">
    <source>
        <dbReference type="PROSITE" id="PS51194"/>
    </source>
</evidence>
<dbReference type="OrthoDB" id="9804145at2"/>
<dbReference type="InterPro" id="IPR050742">
    <property type="entry name" value="Helicase_Restrict-Modif_Enz"/>
</dbReference>
<dbReference type="SUPFAM" id="SSF52540">
    <property type="entry name" value="P-loop containing nucleoside triphosphate hydrolases"/>
    <property type="match status" value="1"/>
</dbReference>
<keyword evidence="3" id="KW-1185">Reference proteome</keyword>
<dbReference type="Gene3D" id="3.40.91.30">
    <property type="match status" value="1"/>
</dbReference>
<reference evidence="2 3" key="1">
    <citation type="journal article" date="2012" name="FEBS Lett.">
        <title>Anammox organism KSU-1 expresses a NirK-type copper-containing nitrite reductase instead of a NirS-type with cytochrome cd1.</title>
        <authorList>
            <person name="Hira D."/>
            <person name="Toh H."/>
            <person name="Migita C.T."/>
            <person name="Okubo H."/>
            <person name="Nishiyama T."/>
            <person name="Hattori M."/>
            <person name="Furukawa K."/>
            <person name="Fujii T."/>
        </authorList>
    </citation>
    <scope>NUCLEOTIDE SEQUENCE [LARGE SCALE GENOMIC DNA]</scope>
</reference>
<dbReference type="GO" id="GO:0005524">
    <property type="term" value="F:ATP binding"/>
    <property type="evidence" value="ECO:0007669"/>
    <property type="project" value="InterPro"/>
</dbReference>
<dbReference type="InterPro" id="IPR006935">
    <property type="entry name" value="Helicase/UvrB_N"/>
</dbReference>
<gene>
    <name evidence="2" type="ORF">KSU1_C0380</name>
</gene>
<name>I3IJT1_9BACT</name>
<dbReference type="GO" id="GO:0003677">
    <property type="term" value="F:DNA binding"/>
    <property type="evidence" value="ECO:0007669"/>
    <property type="project" value="InterPro"/>
</dbReference>
<feature type="domain" description="Helicase C-terminal" evidence="1">
    <location>
        <begin position="306"/>
        <end position="475"/>
    </location>
</feature>
<dbReference type="STRING" id="247490.KSU1_C0380"/>
<comment type="caution">
    <text evidence="2">The sequence shown here is derived from an EMBL/GenBank/DDBJ whole genome shotgun (WGS) entry which is preliminary data.</text>
</comment>
<dbReference type="InterPro" id="IPR027417">
    <property type="entry name" value="P-loop_NTPase"/>
</dbReference>
<dbReference type="PROSITE" id="PS51194">
    <property type="entry name" value="HELICASE_CTER"/>
    <property type="match status" value="1"/>
</dbReference>
<dbReference type="PANTHER" id="PTHR47396:SF1">
    <property type="entry name" value="ATP-DEPENDENT HELICASE IRC3-RELATED"/>
    <property type="match status" value="1"/>
</dbReference>
<accession>I3IJT1</accession>
<protein>
    <recommendedName>
        <fullName evidence="1">Helicase C-terminal domain-containing protein</fullName>
    </recommendedName>
</protein>